<reference evidence="2 3" key="1">
    <citation type="submission" date="2018-05" db="EMBL/GenBank/DDBJ databases">
        <title>Genomic Encyclopedia of Type Strains, Phase IV (KMG-IV): sequencing the most valuable type-strain genomes for metagenomic binning, comparative biology and taxonomic classification.</title>
        <authorList>
            <person name="Goeker M."/>
        </authorList>
    </citation>
    <scope>NUCLEOTIDE SEQUENCE [LARGE SCALE GENOMIC DNA]</scope>
    <source>
        <strain evidence="2 3">DSM 103371</strain>
    </source>
</reference>
<dbReference type="NCBIfam" id="NF033788">
    <property type="entry name" value="HTH_metalloreg"/>
    <property type="match status" value="1"/>
</dbReference>
<evidence type="ECO:0000313" key="3">
    <source>
        <dbReference type="Proteomes" id="UP000245390"/>
    </source>
</evidence>
<evidence type="ECO:0000313" key="2">
    <source>
        <dbReference type="EMBL" id="PWK57705.1"/>
    </source>
</evidence>
<dbReference type="InterPro" id="IPR011991">
    <property type="entry name" value="ArsR-like_HTH"/>
</dbReference>
<dbReference type="InterPro" id="IPR036390">
    <property type="entry name" value="WH_DNA-bd_sf"/>
</dbReference>
<dbReference type="InterPro" id="IPR036388">
    <property type="entry name" value="WH-like_DNA-bd_sf"/>
</dbReference>
<comment type="caution">
    <text evidence="2">The sequence shown here is derived from an EMBL/GenBank/DDBJ whole genome shotgun (WGS) entry which is preliminary data.</text>
</comment>
<proteinExistence type="predicted"/>
<keyword evidence="3" id="KW-1185">Reference proteome</keyword>
<dbReference type="PANTHER" id="PTHR38600">
    <property type="entry name" value="TRANSCRIPTIONAL REGULATORY PROTEIN"/>
    <property type="match status" value="1"/>
</dbReference>
<gene>
    <name evidence="2" type="ORF">C8D95_102352</name>
</gene>
<dbReference type="RefSeq" id="WP_109758293.1">
    <property type="nucleotide sequence ID" value="NZ_CP034588.1"/>
</dbReference>
<dbReference type="GO" id="GO:0003700">
    <property type="term" value="F:DNA-binding transcription factor activity"/>
    <property type="evidence" value="ECO:0007669"/>
    <property type="project" value="InterPro"/>
</dbReference>
<dbReference type="PROSITE" id="PS50987">
    <property type="entry name" value="HTH_ARSR_2"/>
    <property type="match status" value="1"/>
</dbReference>
<sequence length="112" mass="12502">MAQDLDLAFSALADPTRRSILAALSGGERTVGDLVSLHPLSQPAITKHLNVLERARLIQRGRVGQTRPCSLDPEGLKVVADWVARYRAHWDQAFDRMEDYLNTLSFSETPDD</sequence>
<dbReference type="CDD" id="cd00090">
    <property type="entry name" value="HTH_ARSR"/>
    <property type="match status" value="1"/>
</dbReference>
<evidence type="ECO:0000259" key="1">
    <source>
        <dbReference type="PROSITE" id="PS50987"/>
    </source>
</evidence>
<dbReference type="InterPro" id="IPR001845">
    <property type="entry name" value="HTH_ArsR_DNA-bd_dom"/>
</dbReference>
<organism evidence="2 3">
    <name type="scientific">Silicimonas algicola</name>
    <dbReference type="NCBI Taxonomy" id="1826607"/>
    <lineage>
        <taxon>Bacteria</taxon>
        <taxon>Pseudomonadati</taxon>
        <taxon>Pseudomonadota</taxon>
        <taxon>Alphaproteobacteria</taxon>
        <taxon>Rhodobacterales</taxon>
        <taxon>Paracoccaceae</taxon>
    </lineage>
</organism>
<dbReference type="SMART" id="SM00418">
    <property type="entry name" value="HTH_ARSR"/>
    <property type="match status" value="1"/>
</dbReference>
<feature type="domain" description="HTH arsR-type" evidence="1">
    <location>
        <begin position="1"/>
        <end position="91"/>
    </location>
</feature>
<accession>A0A316GBW5</accession>
<dbReference type="PRINTS" id="PR00778">
    <property type="entry name" value="HTHARSR"/>
</dbReference>
<dbReference type="KEGG" id="salo:EF888_12415"/>
<name>A0A316GBW5_9RHOB</name>
<dbReference type="PANTHER" id="PTHR38600:SF2">
    <property type="entry name" value="SLL0088 PROTEIN"/>
    <property type="match status" value="1"/>
</dbReference>
<dbReference type="Pfam" id="PF01022">
    <property type="entry name" value="HTH_5"/>
    <property type="match status" value="1"/>
</dbReference>
<protein>
    <submittedName>
        <fullName evidence="2">ArsR family transcriptional regulator</fullName>
    </submittedName>
</protein>
<dbReference type="SUPFAM" id="SSF46785">
    <property type="entry name" value="Winged helix' DNA-binding domain"/>
    <property type="match status" value="1"/>
</dbReference>
<dbReference type="EMBL" id="QGGV01000002">
    <property type="protein sequence ID" value="PWK57705.1"/>
    <property type="molecule type" value="Genomic_DNA"/>
</dbReference>
<dbReference type="Gene3D" id="1.10.10.10">
    <property type="entry name" value="Winged helix-like DNA-binding domain superfamily/Winged helix DNA-binding domain"/>
    <property type="match status" value="1"/>
</dbReference>
<dbReference type="AlphaFoldDB" id="A0A316GBW5"/>
<dbReference type="OrthoDB" id="9790747at2"/>
<dbReference type="Proteomes" id="UP000245390">
    <property type="component" value="Unassembled WGS sequence"/>
</dbReference>